<evidence type="ECO:0000256" key="2">
    <source>
        <dbReference type="SAM" id="SignalP"/>
    </source>
</evidence>
<dbReference type="PROSITE" id="PS51257">
    <property type="entry name" value="PROKAR_LIPOPROTEIN"/>
    <property type="match status" value="1"/>
</dbReference>
<gene>
    <name evidence="3" type="ORF">CLHUN_40180</name>
</gene>
<dbReference type="InterPro" id="IPR025584">
    <property type="entry name" value="Cthe_2159"/>
</dbReference>
<dbReference type="STRING" id="48256.CLHUN_40180"/>
<keyword evidence="2" id="KW-0732">Signal</keyword>
<feature type="region of interest" description="Disordered" evidence="1">
    <location>
        <begin position="452"/>
        <end position="474"/>
    </location>
</feature>
<reference evidence="3 4" key="1">
    <citation type="submission" date="2017-03" db="EMBL/GenBank/DDBJ databases">
        <title>Genome sequence of Clostridium hungatei DSM 14427.</title>
        <authorList>
            <person name="Poehlein A."/>
            <person name="Daniel R."/>
        </authorList>
    </citation>
    <scope>NUCLEOTIDE SEQUENCE [LARGE SCALE GENOMIC DNA]</scope>
    <source>
        <strain evidence="3 4">DSM 14427</strain>
    </source>
</reference>
<proteinExistence type="predicted"/>
<dbReference type="EMBL" id="MZGX01000034">
    <property type="protein sequence ID" value="OPX42113.1"/>
    <property type="molecule type" value="Genomic_DNA"/>
</dbReference>
<feature type="compositionally biased region" description="Polar residues" evidence="1">
    <location>
        <begin position="47"/>
        <end position="60"/>
    </location>
</feature>
<dbReference type="RefSeq" id="WP_080066478.1">
    <property type="nucleotide sequence ID" value="NZ_MZGX01000034.1"/>
</dbReference>
<protein>
    <recommendedName>
        <fullName evidence="5">Carbohydrate-binding domain-containing protein</fullName>
    </recommendedName>
</protein>
<feature type="region of interest" description="Disordered" evidence="1">
    <location>
        <begin position="644"/>
        <end position="667"/>
    </location>
</feature>
<comment type="caution">
    <text evidence="3">The sequence shown here is derived from an EMBL/GenBank/DDBJ whole genome shotgun (WGS) entry which is preliminary data.</text>
</comment>
<feature type="region of interest" description="Disordered" evidence="1">
    <location>
        <begin position="305"/>
        <end position="365"/>
    </location>
</feature>
<feature type="compositionally biased region" description="Polar residues" evidence="1">
    <location>
        <begin position="456"/>
        <end position="474"/>
    </location>
</feature>
<organism evidence="3 4">
    <name type="scientific">Ruminiclostridium hungatei</name>
    <name type="common">Clostridium hungatei</name>
    <dbReference type="NCBI Taxonomy" id="48256"/>
    <lineage>
        <taxon>Bacteria</taxon>
        <taxon>Bacillati</taxon>
        <taxon>Bacillota</taxon>
        <taxon>Clostridia</taxon>
        <taxon>Eubacteriales</taxon>
        <taxon>Oscillospiraceae</taxon>
        <taxon>Ruminiclostridium</taxon>
    </lineage>
</organism>
<feature type="chain" id="PRO_5039670312" description="Carbohydrate-binding domain-containing protein" evidence="2">
    <location>
        <begin position="27"/>
        <end position="667"/>
    </location>
</feature>
<sequence>MHNKKLKYKFTSAILTIFLSISLLTACTLQTTNIASSNNTAITTSSKAKSGSTPTPQTDISVKYDSTDVDTGWDSESSTKITFSSDTINGQGEGIVISKNIVTITSAGTYIISGTINNGRIIVDTKDDQPVRLVLNGADITSTESAPICITSAKKAVLILPEGTKNNITDGKNYVFDNKEADEPDSAIFSKSDLTINGTGSLTINANYKNAITSKDELKIMSGNITLNSTGDGMKGRDFVAIKDGIVNINAKEDGIKSNNDEDAKKGFVLIEGGSINIIALEDGIQAETDILIKTAAINITSGGGYTNGETKADEQPGMGGPGRGFDFVPSDTAEADSTTRAPADTGVSGDSTATESESKKGLKAADSITIESGTLEIDSADDSIHSNNIICINGGTVSVSSGDDGIHADAAIYINNGDTNVLKAYEGIESANIIINNGNITVSSSDDGINVSGGADSSSTGGRAGQNSFNTSGSDSLQINGGYVYVDSQGDGLDANGSIYITNGTVVVNGPTGNNNGALDYDGAFKMTGGFLIAAGSSGMAQAPDTSSTQNSAMISFDQVMPAGTIINITSGDGKELLTFKPAKGFQTIVVNSPELKKGTTYDIYYGGSSSGSEKNGLSEGGTFSGGTKYESFTVTGLLTTIGTVGRSGPGGGPGGGQGFPGRRNN</sequence>
<feature type="region of interest" description="Disordered" evidence="1">
    <location>
        <begin position="43"/>
        <end position="63"/>
    </location>
</feature>
<dbReference type="OrthoDB" id="9812829at2"/>
<keyword evidence="4" id="KW-1185">Reference proteome</keyword>
<evidence type="ECO:0000256" key="1">
    <source>
        <dbReference type="SAM" id="MobiDB-lite"/>
    </source>
</evidence>
<dbReference type="Proteomes" id="UP000191554">
    <property type="component" value="Unassembled WGS sequence"/>
</dbReference>
<name>A0A1V4SEE7_RUMHU</name>
<feature type="signal peptide" evidence="2">
    <location>
        <begin position="1"/>
        <end position="26"/>
    </location>
</feature>
<dbReference type="AlphaFoldDB" id="A0A1V4SEE7"/>
<accession>A0A1V4SEE7</accession>
<feature type="compositionally biased region" description="Gly residues" evidence="1">
    <location>
        <begin position="647"/>
        <end position="661"/>
    </location>
</feature>
<evidence type="ECO:0000313" key="4">
    <source>
        <dbReference type="Proteomes" id="UP000191554"/>
    </source>
</evidence>
<evidence type="ECO:0000313" key="3">
    <source>
        <dbReference type="EMBL" id="OPX42113.1"/>
    </source>
</evidence>
<dbReference type="Pfam" id="PF14262">
    <property type="entry name" value="Cthe_2159"/>
    <property type="match status" value="1"/>
</dbReference>
<evidence type="ECO:0008006" key="5">
    <source>
        <dbReference type="Google" id="ProtNLM"/>
    </source>
</evidence>